<dbReference type="EMBL" id="JAJSOF020000011">
    <property type="protein sequence ID" value="KAJ4444063.1"/>
    <property type="molecule type" value="Genomic_DNA"/>
</dbReference>
<gene>
    <name evidence="2" type="ORF">ANN_05852</name>
</gene>
<reference evidence="2 3" key="1">
    <citation type="journal article" date="2022" name="Allergy">
        <title>Genome assembly and annotation of Periplaneta americana reveal a comprehensive cockroach allergen profile.</title>
        <authorList>
            <person name="Wang L."/>
            <person name="Xiong Q."/>
            <person name="Saelim N."/>
            <person name="Wang L."/>
            <person name="Nong W."/>
            <person name="Wan A.T."/>
            <person name="Shi M."/>
            <person name="Liu X."/>
            <person name="Cao Q."/>
            <person name="Hui J.H.L."/>
            <person name="Sookrung N."/>
            <person name="Leung T.F."/>
            <person name="Tungtrongchitr A."/>
            <person name="Tsui S.K.W."/>
        </authorList>
    </citation>
    <scope>NUCLEOTIDE SEQUENCE [LARGE SCALE GENOMIC DNA]</scope>
    <source>
        <strain evidence="2">PWHHKU_190912</strain>
    </source>
</reference>
<dbReference type="PANTHER" id="PTHR33332">
    <property type="entry name" value="REVERSE TRANSCRIPTASE DOMAIN-CONTAINING PROTEIN"/>
    <property type="match status" value="1"/>
</dbReference>
<dbReference type="Pfam" id="PF00078">
    <property type="entry name" value="RVT_1"/>
    <property type="match status" value="1"/>
</dbReference>
<proteinExistence type="predicted"/>
<dbReference type="SUPFAM" id="SSF56672">
    <property type="entry name" value="DNA/RNA polymerases"/>
    <property type="match status" value="1"/>
</dbReference>
<dbReference type="PROSITE" id="PS50878">
    <property type="entry name" value="RT_POL"/>
    <property type="match status" value="1"/>
</dbReference>
<protein>
    <recommendedName>
        <fullName evidence="1">Reverse transcriptase domain-containing protein</fullName>
    </recommendedName>
</protein>
<evidence type="ECO:0000313" key="3">
    <source>
        <dbReference type="Proteomes" id="UP001148838"/>
    </source>
</evidence>
<comment type="caution">
    <text evidence="2">The sequence shown here is derived from an EMBL/GenBank/DDBJ whole genome shotgun (WGS) entry which is preliminary data.</text>
</comment>
<organism evidence="2 3">
    <name type="scientific">Periplaneta americana</name>
    <name type="common">American cockroach</name>
    <name type="synonym">Blatta americana</name>
    <dbReference type="NCBI Taxonomy" id="6978"/>
    <lineage>
        <taxon>Eukaryota</taxon>
        <taxon>Metazoa</taxon>
        <taxon>Ecdysozoa</taxon>
        <taxon>Arthropoda</taxon>
        <taxon>Hexapoda</taxon>
        <taxon>Insecta</taxon>
        <taxon>Pterygota</taxon>
        <taxon>Neoptera</taxon>
        <taxon>Polyneoptera</taxon>
        <taxon>Dictyoptera</taxon>
        <taxon>Blattodea</taxon>
        <taxon>Blattoidea</taxon>
        <taxon>Blattidae</taxon>
        <taxon>Blattinae</taxon>
        <taxon>Periplaneta</taxon>
    </lineage>
</organism>
<sequence length="354" mass="41288">MDENVSDVLIERLKLFAATPQESLDGFRSVAARLHSRAASHDKRMKERTLESILYKDGGILPLLIELLEDNYRCKSLRWVRKGWGCFKKCNMPLPYSVVLNSRLAKSTEDAYERHMPCSLEDKKYHKSAQHIANYLQNRKFQVRIGEALSTSRNIEASVPEGSVLAPVLYSIYVQDMPTMPDCLHSLYADDTVIFTRHFNIHAACVNMQNALNILTQWSTKWRLKVNGEKSQLMVFTKRFPRIIDQLSIQNQIIPFTTSVKYLRVLLDKRLSYRHHIQNIRDKAFQRYMALYPLFKSLTSRKAKVLLYTSAIRSYIHYCCEIWGQAHPRHLKSLEGIQNNHWCTLPHEQCQTLQ</sequence>
<dbReference type="Proteomes" id="UP001148838">
    <property type="component" value="Unassembled WGS sequence"/>
</dbReference>
<keyword evidence="3" id="KW-1185">Reference proteome</keyword>
<dbReference type="InterPro" id="IPR043502">
    <property type="entry name" value="DNA/RNA_pol_sf"/>
</dbReference>
<feature type="domain" description="Reverse transcriptase" evidence="1">
    <location>
        <begin position="1"/>
        <end position="267"/>
    </location>
</feature>
<evidence type="ECO:0000259" key="1">
    <source>
        <dbReference type="PROSITE" id="PS50878"/>
    </source>
</evidence>
<dbReference type="InterPro" id="IPR000477">
    <property type="entry name" value="RT_dom"/>
</dbReference>
<accession>A0ABQ8TDP8</accession>
<evidence type="ECO:0000313" key="2">
    <source>
        <dbReference type="EMBL" id="KAJ4444063.1"/>
    </source>
</evidence>
<name>A0ABQ8TDP8_PERAM</name>